<dbReference type="InterPro" id="IPR037522">
    <property type="entry name" value="HD_GYP_dom"/>
</dbReference>
<evidence type="ECO:0000313" key="3">
    <source>
        <dbReference type="Proteomes" id="UP000547674"/>
    </source>
</evidence>
<gene>
    <name evidence="2" type="ORF">HKN21_05775</name>
</gene>
<feature type="domain" description="HD-GYP" evidence="1">
    <location>
        <begin position="200"/>
        <end position="397"/>
    </location>
</feature>
<dbReference type="PANTHER" id="PTHR45228">
    <property type="entry name" value="CYCLIC DI-GMP PHOSPHODIESTERASE TM_0186-RELATED"/>
    <property type="match status" value="1"/>
</dbReference>
<dbReference type="Pfam" id="PF13487">
    <property type="entry name" value="HD_5"/>
    <property type="match status" value="1"/>
</dbReference>
<dbReference type="SMART" id="SM00471">
    <property type="entry name" value="HDc"/>
    <property type="match status" value="1"/>
</dbReference>
<dbReference type="Gene3D" id="1.10.3210.10">
    <property type="entry name" value="Hypothetical protein af1432"/>
    <property type="match status" value="1"/>
</dbReference>
<proteinExistence type="predicted"/>
<dbReference type="PROSITE" id="PS51832">
    <property type="entry name" value="HD_GYP"/>
    <property type="match status" value="1"/>
</dbReference>
<dbReference type="InterPro" id="IPR052020">
    <property type="entry name" value="Cyclic_di-GMP/3'3'-cGAMP_PDE"/>
</dbReference>
<dbReference type="SUPFAM" id="SSF109604">
    <property type="entry name" value="HD-domain/PDEase-like"/>
    <property type="match status" value="1"/>
</dbReference>
<dbReference type="AlphaFoldDB" id="A0A7Y2H222"/>
<protein>
    <submittedName>
        <fullName evidence="2">HD domain-containing protein</fullName>
    </submittedName>
</protein>
<sequence length="401" mass="44063">MEPKKTKSHKNEAELTVHHSRAVADYAMVQEGLLVSDAKAAHLFMRFTDECAQARGDEARLLDIISAYTFQAFPQTTHLVLATKVDARKLKTTMVRSREGKTPSVTMSKTLAKRAMDEKVAILFSEADQDQGDSESIVLSNIRTAIVAPLEGANKVFGILQLDIRESSKGIFGKKDLDRVTVFARHLALVLETLRYAQEQSKALESTIHALVHSLFLKDPDTAAHSERVQAITMIVAQYLGMKGTDLEALNAAALLHDLGKQGVHDKVLKKPARLTETEIQHMSHHSKLTETILDKIYYPEHLKSVPLLAAYHHEKMNGTGPYGLSGNDIPTGSKIISIADCFDALISPRVYKKAMTVAASLDILDKGAGKAWDPEVIAAFKACLPEIMTQVYGRPAEEAA</sequence>
<name>A0A7Y2H222_UNCEI</name>
<evidence type="ECO:0000313" key="2">
    <source>
        <dbReference type="EMBL" id="NNF06248.1"/>
    </source>
</evidence>
<dbReference type="SUPFAM" id="SSF55781">
    <property type="entry name" value="GAF domain-like"/>
    <property type="match status" value="1"/>
</dbReference>
<organism evidence="2 3">
    <name type="scientific">Eiseniibacteriota bacterium</name>
    <dbReference type="NCBI Taxonomy" id="2212470"/>
    <lineage>
        <taxon>Bacteria</taxon>
        <taxon>Candidatus Eiseniibacteriota</taxon>
    </lineage>
</organism>
<reference evidence="2 3" key="1">
    <citation type="submission" date="2020-03" db="EMBL/GenBank/DDBJ databases">
        <title>Metabolic flexibility allows generalist bacteria to become dominant in a frequently disturbed ecosystem.</title>
        <authorList>
            <person name="Chen Y.-J."/>
            <person name="Leung P.M."/>
            <person name="Bay S.K."/>
            <person name="Hugenholtz P."/>
            <person name="Kessler A.J."/>
            <person name="Shelley G."/>
            <person name="Waite D.W."/>
            <person name="Cook P.L."/>
            <person name="Greening C."/>
        </authorList>
    </citation>
    <scope>NUCLEOTIDE SEQUENCE [LARGE SCALE GENOMIC DNA]</scope>
    <source>
        <strain evidence="2">SS_bin_28</strain>
    </source>
</reference>
<comment type="caution">
    <text evidence="2">The sequence shown here is derived from an EMBL/GenBank/DDBJ whole genome shotgun (WGS) entry which is preliminary data.</text>
</comment>
<accession>A0A7Y2H222</accession>
<evidence type="ECO:0000259" key="1">
    <source>
        <dbReference type="PROSITE" id="PS51832"/>
    </source>
</evidence>
<dbReference type="Proteomes" id="UP000547674">
    <property type="component" value="Unassembled WGS sequence"/>
</dbReference>
<dbReference type="Gene3D" id="3.30.450.40">
    <property type="match status" value="1"/>
</dbReference>
<dbReference type="InterPro" id="IPR003607">
    <property type="entry name" value="HD/PDEase_dom"/>
</dbReference>
<dbReference type="EMBL" id="JABDJR010000218">
    <property type="protein sequence ID" value="NNF06248.1"/>
    <property type="molecule type" value="Genomic_DNA"/>
</dbReference>
<dbReference type="CDD" id="cd00077">
    <property type="entry name" value="HDc"/>
    <property type="match status" value="1"/>
</dbReference>
<dbReference type="InterPro" id="IPR029016">
    <property type="entry name" value="GAF-like_dom_sf"/>
</dbReference>